<feature type="transmembrane region" description="Helical" evidence="1">
    <location>
        <begin position="101"/>
        <end position="124"/>
    </location>
</feature>
<name>A0A420VK71_9BACI</name>
<dbReference type="Proteomes" id="UP000286235">
    <property type="component" value="Unassembled WGS sequence"/>
</dbReference>
<organism evidence="2 3">
    <name type="scientific">Caldibacillus debilis GB1</name>
    <dbReference type="NCBI Taxonomy" id="1339248"/>
    <lineage>
        <taxon>Bacteria</taxon>
        <taxon>Bacillati</taxon>
        <taxon>Bacillota</taxon>
        <taxon>Bacilli</taxon>
        <taxon>Bacillales</taxon>
        <taxon>Bacillaceae</taxon>
        <taxon>Caldibacillus</taxon>
    </lineage>
</organism>
<feature type="transmembrane region" description="Helical" evidence="1">
    <location>
        <begin position="59"/>
        <end position="80"/>
    </location>
</feature>
<feature type="transmembrane region" description="Helical" evidence="1">
    <location>
        <begin position="229"/>
        <end position="248"/>
    </location>
</feature>
<protein>
    <recommendedName>
        <fullName evidence="4">DUF3307 domain-containing protein</fullName>
    </recommendedName>
</protein>
<keyword evidence="1" id="KW-1133">Transmembrane helix</keyword>
<proteinExistence type="predicted"/>
<feature type="transmembrane region" description="Helical" evidence="1">
    <location>
        <begin position="268"/>
        <end position="287"/>
    </location>
</feature>
<dbReference type="InterPro" id="IPR021737">
    <property type="entry name" value="Phage_phiKZ_Orf197"/>
</dbReference>
<dbReference type="RefSeq" id="WP_120665425.1">
    <property type="nucleotide sequence ID" value="NZ_AZRV01000001.1"/>
</dbReference>
<dbReference type="Pfam" id="PF11750">
    <property type="entry name" value="DUF3307"/>
    <property type="match status" value="1"/>
</dbReference>
<keyword evidence="3" id="KW-1185">Reference proteome</keyword>
<evidence type="ECO:0000313" key="2">
    <source>
        <dbReference type="EMBL" id="RKO63950.1"/>
    </source>
</evidence>
<feature type="transmembrane region" description="Helical" evidence="1">
    <location>
        <begin position="33"/>
        <end position="53"/>
    </location>
</feature>
<evidence type="ECO:0000313" key="3">
    <source>
        <dbReference type="Proteomes" id="UP000286235"/>
    </source>
</evidence>
<evidence type="ECO:0000256" key="1">
    <source>
        <dbReference type="SAM" id="Phobius"/>
    </source>
</evidence>
<keyword evidence="1" id="KW-0472">Membrane</keyword>
<comment type="caution">
    <text evidence="2">The sequence shown here is derived from an EMBL/GenBank/DDBJ whole genome shotgun (WGS) entry which is preliminary data.</text>
</comment>
<gene>
    <name evidence="2" type="ORF">Cdeb_02322</name>
</gene>
<feature type="transmembrane region" description="Helical" evidence="1">
    <location>
        <begin position="144"/>
        <end position="165"/>
    </location>
</feature>
<sequence length="288" mass="31385">MWIYFYAAHLLGDFAVFPDAVAEKSMDRKGGALLRHAFVHLLFMFAAGLFIFFTDPHSSLRLLGALGTAAILIAIAHFAVDAATLRLGGKLQRPGSRALLFLLDQAAHLFLILFLLRLLTGGAAVSGGLEGLFSGNLSVSEKAAATLCIFIWATSGAGTLLAILLKNIAPDDQLEEGVFRISDERTEIKTKYAISGREETEITTVKTEHYFRDSPEKTGKTIGMLERSLIVLLLMIRLPEGLAFLAAIKTLTRFKQFDQKQFAEYYLIGTLSSAMIGILLGVAAASLW</sequence>
<dbReference type="AlphaFoldDB" id="A0A420VK71"/>
<accession>A0A420VK71</accession>
<evidence type="ECO:0008006" key="4">
    <source>
        <dbReference type="Google" id="ProtNLM"/>
    </source>
</evidence>
<keyword evidence="1" id="KW-0812">Transmembrane</keyword>
<reference evidence="2 3" key="1">
    <citation type="submission" date="2013-12" db="EMBL/GenBank/DDBJ databases">
        <title>Genome and proteome characterization of Caldibacillus debilis GB1 derived from a cellulolytic aero-tolerant co-culture.</title>
        <authorList>
            <person name="Wushke S.T."/>
            <person name="Zhang X."/>
            <person name="Fristensky B."/>
            <person name="Wilkins J.A."/>
            <person name="Levin D.B."/>
            <person name="Sparling R."/>
        </authorList>
    </citation>
    <scope>NUCLEOTIDE SEQUENCE [LARGE SCALE GENOMIC DNA]</scope>
    <source>
        <strain evidence="2 3">GB1</strain>
    </source>
</reference>
<dbReference type="EMBL" id="AZRV01000001">
    <property type="protein sequence ID" value="RKO63950.1"/>
    <property type="molecule type" value="Genomic_DNA"/>
</dbReference>